<dbReference type="Gene3D" id="3.40.50.2020">
    <property type="match status" value="1"/>
</dbReference>
<dbReference type="PANTHER" id="PTHR43864:SF1">
    <property type="entry name" value="XANTHINE PHOSPHORIBOSYLTRANSFERASE"/>
    <property type="match status" value="1"/>
</dbReference>
<organism evidence="3 4">
    <name type="scientific">Ignisphaera aggregans (strain DSM 17230 / JCM 13409 / AQ1.S1)</name>
    <dbReference type="NCBI Taxonomy" id="583356"/>
    <lineage>
        <taxon>Archaea</taxon>
        <taxon>Thermoproteota</taxon>
        <taxon>Thermoprotei</taxon>
        <taxon>Desulfurococcales</taxon>
        <taxon>Desulfurococcaceae</taxon>
        <taxon>Ignisphaera</taxon>
    </lineage>
</organism>
<dbReference type="GO" id="GO:0016740">
    <property type="term" value="F:transferase activity"/>
    <property type="evidence" value="ECO:0007669"/>
    <property type="project" value="UniProtKB-KW"/>
</dbReference>
<sequence length="236" mass="27664">MSSTTSVRRAEKLRIIKILRALNYFYSLRDLEKILDIPFQSLWKYINFLGIPSDEVVEDIKNKLSEKKIIDELLYDIAKKYRDMPQHVARNIGFIELYSLVIEERLGEEEIDYVFSLSQEAIPLATAISIEMGCELCIPLVNRNIVEENVKILWYYSSTEQSIKYILIPRDCLHQHKKFFLVDLMINEKDKLSKIISILNMNDISVIGIATIYISKECIDLINKNKYPNLLYLYVI</sequence>
<dbReference type="InterPro" id="IPR050118">
    <property type="entry name" value="Pur/Pyrimidine_PRTase"/>
</dbReference>
<accession>E0SSQ3</accession>
<dbReference type="STRING" id="583356.Igag_1841"/>
<evidence type="ECO:0000313" key="3">
    <source>
        <dbReference type="EMBL" id="ADM28638.1"/>
    </source>
</evidence>
<dbReference type="AlphaFoldDB" id="E0SSQ3"/>
<dbReference type="PANTHER" id="PTHR43864">
    <property type="entry name" value="HYPOXANTHINE/GUANINE PHOSPHORIBOSYLTRANSFERASE"/>
    <property type="match status" value="1"/>
</dbReference>
<keyword evidence="1" id="KW-0808">Transferase</keyword>
<reference evidence="3 4" key="1">
    <citation type="journal article" date="2010" name="Stand. Genomic Sci.">
        <title>Complete genome sequence of Ignisphaera aggregans type strain (AQ1.S1).</title>
        <authorList>
            <person name="Goker M."/>
            <person name="Held B."/>
            <person name="Lapidus A."/>
            <person name="Nolan M."/>
            <person name="Spring S."/>
            <person name="Yasawong M."/>
            <person name="Lucas S."/>
            <person name="Glavina Del Rio T."/>
            <person name="Tice H."/>
            <person name="Cheng J.F."/>
            <person name="Goodwin L."/>
            <person name="Tapia R."/>
            <person name="Pitluck S."/>
            <person name="Liolios K."/>
            <person name="Ivanova N."/>
            <person name="Mavromatis K."/>
            <person name="Mikhailova N."/>
            <person name="Pati A."/>
            <person name="Chen A."/>
            <person name="Palaniappan K."/>
            <person name="Brambilla E."/>
            <person name="Land M."/>
            <person name="Hauser L."/>
            <person name="Chang Y.J."/>
            <person name="Jeffries C.D."/>
            <person name="Brettin T."/>
            <person name="Detter J.C."/>
            <person name="Han C."/>
            <person name="Rohde M."/>
            <person name="Sikorski J."/>
            <person name="Woyke T."/>
            <person name="Bristow J."/>
            <person name="Eisen J.A."/>
            <person name="Markowitz V."/>
            <person name="Hugenholtz P."/>
            <person name="Kyrpides N.C."/>
            <person name="Klenk H.P."/>
        </authorList>
    </citation>
    <scope>NUCLEOTIDE SEQUENCE [LARGE SCALE GENOMIC DNA]</scope>
    <source>
        <strain evidence="4">DSM 17230 / JCM 13409 / AQ1.S1</strain>
    </source>
</reference>
<keyword evidence="2" id="KW-0660">Purine salvage</keyword>
<protein>
    <submittedName>
        <fullName evidence="3">Uncharacterized protein</fullName>
    </submittedName>
</protein>
<dbReference type="EMBL" id="CP002098">
    <property type="protein sequence ID" value="ADM28638.1"/>
    <property type="molecule type" value="Genomic_DNA"/>
</dbReference>
<dbReference type="InterPro" id="IPR029057">
    <property type="entry name" value="PRTase-like"/>
</dbReference>
<keyword evidence="4" id="KW-1185">Reference proteome</keyword>
<evidence type="ECO:0000256" key="2">
    <source>
        <dbReference type="ARBA" id="ARBA00022726"/>
    </source>
</evidence>
<evidence type="ECO:0000313" key="4">
    <source>
        <dbReference type="Proteomes" id="UP000001304"/>
    </source>
</evidence>
<dbReference type="HOGENOM" id="CLU_086256_0_0_2"/>
<dbReference type="Proteomes" id="UP000001304">
    <property type="component" value="Chromosome"/>
</dbReference>
<name>E0SSQ3_IGNAA</name>
<gene>
    <name evidence="3" type="ordered locus">Igag_1841</name>
</gene>
<proteinExistence type="predicted"/>
<dbReference type="BioCyc" id="IAGG583356:GHAH-1829-MONOMER"/>
<dbReference type="KEGG" id="iag:Igag_1841"/>
<dbReference type="GO" id="GO:0006166">
    <property type="term" value="P:purine ribonucleoside salvage"/>
    <property type="evidence" value="ECO:0007669"/>
    <property type="project" value="UniProtKB-KW"/>
</dbReference>
<evidence type="ECO:0000256" key="1">
    <source>
        <dbReference type="ARBA" id="ARBA00022679"/>
    </source>
</evidence>
<dbReference type="SUPFAM" id="SSF53271">
    <property type="entry name" value="PRTase-like"/>
    <property type="match status" value="1"/>
</dbReference>